<feature type="transmembrane region" description="Helical" evidence="2">
    <location>
        <begin position="6"/>
        <end position="22"/>
    </location>
</feature>
<proteinExistence type="predicted"/>
<comment type="caution">
    <text evidence="3">The sequence shown here is derived from an EMBL/GenBank/DDBJ whole genome shotgun (WGS) entry which is preliminary data.</text>
</comment>
<gene>
    <name evidence="3" type="ORF">N7494_004290</name>
</gene>
<organism evidence="3 4">
    <name type="scientific">Penicillium frequentans</name>
    <dbReference type="NCBI Taxonomy" id="3151616"/>
    <lineage>
        <taxon>Eukaryota</taxon>
        <taxon>Fungi</taxon>
        <taxon>Dikarya</taxon>
        <taxon>Ascomycota</taxon>
        <taxon>Pezizomycotina</taxon>
        <taxon>Eurotiomycetes</taxon>
        <taxon>Eurotiomycetidae</taxon>
        <taxon>Eurotiales</taxon>
        <taxon>Aspergillaceae</taxon>
        <taxon>Penicillium</taxon>
    </lineage>
</organism>
<reference evidence="3 4" key="1">
    <citation type="journal article" date="2023" name="IMA Fungus">
        <title>Comparative genomic study of the Penicillium genus elucidates a diverse pangenome and 15 lateral gene transfer events.</title>
        <authorList>
            <person name="Petersen C."/>
            <person name="Sorensen T."/>
            <person name="Nielsen M.R."/>
            <person name="Sondergaard T.E."/>
            <person name="Sorensen J.L."/>
            <person name="Fitzpatrick D.A."/>
            <person name="Frisvad J.C."/>
            <person name="Nielsen K.L."/>
        </authorList>
    </citation>
    <scope>NUCLEOTIDE SEQUENCE [LARGE SCALE GENOMIC DNA]</scope>
    <source>
        <strain evidence="3 4">IBT 35679</strain>
    </source>
</reference>
<name>A0AAD6GGF8_9EURO</name>
<dbReference type="AlphaFoldDB" id="A0AAD6GGF8"/>
<evidence type="ECO:0000313" key="4">
    <source>
        <dbReference type="Proteomes" id="UP001220324"/>
    </source>
</evidence>
<evidence type="ECO:0000256" key="2">
    <source>
        <dbReference type="SAM" id="Phobius"/>
    </source>
</evidence>
<protein>
    <submittedName>
        <fullName evidence="3">Uncharacterized protein</fullName>
    </submittedName>
</protein>
<dbReference type="EMBL" id="JAQIZZ010000003">
    <property type="protein sequence ID" value="KAJ5546705.1"/>
    <property type="molecule type" value="Genomic_DNA"/>
</dbReference>
<keyword evidence="2" id="KW-0812">Transmembrane</keyword>
<feature type="compositionally biased region" description="Basic and acidic residues" evidence="1">
    <location>
        <begin position="68"/>
        <end position="79"/>
    </location>
</feature>
<keyword evidence="2" id="KW-0472">Membrane</keyword>
<evidence type="ECO:0000313" key="3">
    <source>
        <dbReference type="EMBL" id="KAJ5546705.1"/>
    </source>
</evidence>
<dbReference type="Proteomes" id="UP001220324">
    <property type="component" value="Unassembled WGS sequence"/>
</dbReference>
<keyword evidence="4" id="KW-1185">Reference proteome</keyword>
<evidence type="ECO:0000256" key="1">
    <source>
        <dbReference type="SAM" id="MobiDB-lite"/>
    </source>
</evidence>
<sequence length="79" mass="8985">MKYGVHIASIATLLLIFTLYLIREHLHDLEEQDRGRAGLEAWIQQNQQYSGFTSGHGISDDEVTPVVKPEEKKFGSLEE</sequence>
<keyword evidence="2" id="KW-1133">Transmembrane helix</keyword>
<feature type="region of interest" description="Disordered" evidence="1">
    <location>
        <begin position="53"/>
        <end position="79"/>
    </location>
</feature>
<accession>A0AAD6GGF8</accession>